<proteinExistence type="predicted"/>
<dbReference type="EMBL" id="JAHRIM010010487">
    <property type="protein sequence ID" value="MEQ2260365.1"/>
    <property type="molecule type" value="Genomic_DNA"/>
</dbReference>
<evidence type="ECO:0000313" key="2">
    <source>
        <dbReference type="Proteomes" id="UP001444071"/>
    </source>
</evidence>
<name>A0ABV0VSZ2_9TELE</name>
<keyword evidence="2" id="KW-1185">Reference proteome</keyword>
<organism evidence="1 2">
    <name type="scientific">Xenotaenia resolanae</name>
    <dbReference type="NCBI Taxonomy" id="208358"/>
    <lineage>
        <taxon>Eukaryota</taxon>
        <taxon>Metazoa</taxon>
        <taxon>Chordata</taxon>
        <taxon>Craniata</taxon>
        <taxon>Vertebrata</taxon>
        <taxon>Euteleostomi</taxon>
        <taxon>Actinopterygii</taxon>
        <taxon>Neopterygii</taxon>
        <taxon>Teleostei</taxon>
        <taxon>Neoteleostei</taxon>
        <taxon>Acanthomorphata</taxon>
        <taxon>Ovalentaria</taxon>
        <taxon>Atherinomorphae</taxon>
        <taxon>Cyprinodontiformes</taxon>
        <taxon>Goodeidae</taxon>
        <taxon>Xenotaenia</taxon>
    </lineage>
</organism>
<protein>
    <submittedName>
        <fullName evidence="1">Uncharacterized protein</fullName>
    </submittedName>
</protein>
<reference evidence="1 2" key="1">
    <citation type="submission" date="2021-06" db="EMBL/GenBank/DDBJ databases">
        <authorList>
            <person name="Palmer J.M."/>
        </authorList>
    </citation>
    <scope>NUCLEOTIDE SEQUENCE [LARGE SCALE GENOMIC DNA]</scope>
    <source>
        <strain evidence="1 2">XR_2019</strain>
        <tissue evidence="1">Muscle</tissue>
    </source>
</reference>
<accession>A0ABV0VSZ2</accession>
<gene>
    <name evidence="1" type="ORF">XENORESO_014889</name>
</gene>
<evidence type="ECO:0000313" key="1">
    <source>
        <dbReference type="EMBL" id="MEQ2260365.1"/>
    </source>
</evidence>
<comment type="caution">
    <text evidence="1">The sequence shown here is derived from an EMBL/GenBank/DDBJ whole genome shotgun (WGS) entry which is preliminary data.</text>
</comment>
<dbReference type="Proteomes" id="UP001444071">
    <property type="component" value="Unassembled WGS sequence"/>
</dbReference>
<sequence>MQSSVSSCKEFPNTFNTKSILIEDALNLNSSLVCTKLVRDYSQSRQTSSCTMFLRKVCKTLRLHVAFLVANTKLQTWCFSLHLQMHPTNAASLVFPHIGHGALAQSSVNPHRTGCDRTYKEFTLRHQEAE</sequence>